<evidence type="ECO:0000313" key="1">
    <source>
        <dbReference type="EnsemblProtists" id="PYU1_T001424"/>
    </source>
</evidence>
<sequence>MAERANDHHSARLLVAMAPAACQYQSPDHTALLASGSRCEDAQTSPDSLPETTALNDADVVFALGPWTNVTSA</sequence>
<reference evidence="2" key="1">
    <citation type="journal article" date="2010" name="Genome Biol.">
        <title>Genome sequence of the necrotrophic plant pathogen Pythium ultimum reveals original pathogenicity mechanisms and effector repertoire.</title>
        <authorList>
            <person name="Levesque C.A."/>
            <person name="Brouwer H."/>
            <person name="Cano L."/>
            <person name="Hamilton J.P."/>
            <person name="Holt C."/>
            <person name="Huitema E."/>
            <person name="Raffaele S."/>
            <person name="Robideau G.P."/>
            <person name="Thines M."/>
            <person name="Win J."/>
            <person name="Zerillo M.M."/>
            <person name="Beakes G.W."/>
            <person name="Boore J.L."/>
            <person name="Busam D."/>
            <person name="Dumas B."/>
            <person name="Ferriera S."/>
            <person name="Fuerstenberg S.I."/>
            <person name="Gachon C.M."/>
            <person name="Gaulin E."/>
            <person name="Govers F."/>
            <person name="Grenville-Briggs L."/>
            <person name="Horner N."/>
            <person name="Hostetler J."/>
            <person name="Jiang R.H."/>
            <person name="Johnson J."/>
            <person name="Krajaejun T."/>
            <person name="Lin H."/>
            <person name="Meijer H.J."/>
            <person name="Moore B."/>
            <person name="Morris P."/>
            <person name="Phuntmart V."/>
            <person name="Puiu D."/>
            <person name="Shetty J."/>
            <person name="Stajich J.E."/>
            <person name="Tripathy S."/>
            <person name="Wawra S."/>
            <person name="van West P."/>
            <person name="Whitty B.R."/>
            <person name="Coutinho P.M."/>
            <person name="Henrissat B."/>
            <person name="Martin F."/>
            <person name="Thomas P.D."/>
            <person name="Tyler B.M."/>
            <person name="De Vries R.P."/>
            <person name="Kamoun S."/>
            <person name="Yandell M."/>
            <person name="Tisserat N."/>
            <person name="Buell C.R."/>
        </authorList>
    </citation>
    <scope>NUCLEOTIDE SEQUENCE</scope>
    <source>
        <strain evidence="2">DAOM:BR144</strain>
    </source>
</reference>
<dbReference type="VEuPathDB" id="FungiDB:PYU1_G001424"/>
<name>K3W8Y3_GLOUD</name>
<organism evidence="1 2">
    <name type="scientific">Globisporangium ultimum (strain ATCC 200006 / CBS 805.95 / DAOM BR144)</name>
    <name type="common">Pythium ultimum</name>
    <dbReference type="NCBI Taxonomy" id="431595"/>
    <lineage>
        <taxon>Eukaryota</taxon>
        <taxon>Sar</taxon>
        <taxon>Stramenopiles</taxon>
        <taxon>Oomycota</taxon>
        <taxon>Peronosporomycetes</taxon>
        <taxon>Pythiales</taxon>
        <taxon>Pythiaceae</taxon>
        <taxon>Globisporangium</taxon>
    </lineage>
</organism>
<dbReference type="EMBL" id="GL376626">
    <property type="status" value="NOT_ANNOTATED_CDS"/>
    <property type="molecule type" value="Genomic_DNA"/>
</dbReference>
<dbReference type="HOGENOM" id="CLU_2710301_0_0_1"/>
<dbReference type="AlphaFoldDB" id="K3W8Y3"/>
<dbReference type="Proteomes" id="UP000019132">
    <property type="component" value="Unassembled WGS sequence"/>
</dbReference>
<proteinExistence type="predicted"/>
<keyword evidence="2" id="KW-1185">Reference proteome</keyword>
<dbReference type="EnsemblProtists" id="PYU1_T001424">
    <property type="protein sequence ID" value="PYU1_T001424"/>
    <property type="gene ID" value="PYU1_G001424"/>
</dbReference>
<dbReference type="InParanoid" id="K3W8Y3"/>
<evidence type="ECO:0000313" key="2">
    <source>
        <dbReference type="Proteomes" id="UP000019132"/>
    </source>
</evidence>
<reference evidence="1" key="3">
    <citation type="submission" date="2015-02" db="UniProtKB">
        <authorList>
            <consortium name="EnsemblProtists"/>
        </authorList>
    </citation>
    <scope>IDENTIFICATION</scope>
    <source>
        <strain evidence="1">DAOM BR144</strain>
    </source>
</reference>
<accession>K3W8Y3</accession>
<protein>
    <submittedName>
        <fullName evidence="1">Uncharacterized protein</fullName>
    </submittedName>
</protein>
<reference evidence="2" key="2">
    <citation type="submission" date="2010-04" db="EMBL/GenBank/DDBJ databases">
        <authorList>
            <person name="Buell R."/>
            <person name="Hamilton J."/>
            <person name="Hostetler J."/>
        </authorList>
    </citation>
    <scope>NUCLEOTIDE SEQUENCE [LARGE SCALE GENOMIC DNA]</scope>
    <source>
        <strain evidence="2">DAOM:BR144</strain>
    </source>
</reference>